<accession>A0AAW1UTE2</accession>
<evidence type="ECO:0000256" key="3">
    <source>
        <dbReference type="ARBA" id="ARBA00023157"/>
    </source>
</evidence>
<keyword evidence="12" id="KW-0482">Metalloprotease</keyword>
<feature type="active site" description="Proton acceptor 1" evidence="5">
    <location>
        <position position="396"/>
    </location>
</feature>
<keyword evidence="4 12" id="KW-0325">Glycoprotein</keyword>
<evidence type="ECO:0000256" key="7">
    <source>
        <dbReference type="PIRSR" id="PIRSR601548-2"/>
    </source>
</evidence>
<dbReference type="GO" id="GO:0006508">
    <property type="term" value="P:proteolysis"/>
    <property type="evidence" value="ECO:0007669"/>
    <property type="project" value="UniProtKB-KW"/>
</dbReference>
<keyword evidence="12" id="KW-0121">Carboxypeptidase</keyword>
<evidence type="ECO:0000256" key="5">
    <source>
        <dbReference type="PIRSR" id="PIRSR601548-1"/>
    </source>
</evidence>
<dbReference type="PANTHER" id="PTHR10514:SF27">
    <property type="entry name" value="ANGIOTENSIN-CONVERTING ENZYME"/>
    <property type="match status" value="1"/>
</dbReference>
<keyword evidence="13" id="KW-0472">Membrane</keyword>
<feature type="binding site" evidence="10">
    <location>
        <position position="423"/>
    </location>
    <ligand>
        <name>Zn(2+)</name>
        <dbReference type="ChEBI" id="CHEBI:29105"/>
        <label>2</label>
        <note>catalytic</note>
    </ligand>
</feature>
<gene>
    <name evidence="14" type="ORF">WA026_004998</name>
</gene>
<dbReference type="InterPro" id="IPR001548">
    <property type="entry name" value="Peptidase_M2"/>
</dbReference>
<feature type="disulfide bond" evidence="9">
    <location>
        <begin position="551"/>
        <end position="574"/>
    </location>
</feature>
<feature type="binding site" evidence="8">
    <location>
        <position position="395"/>
    </location>
    <ligand>
        <name>Zn(2+)</name>
        <dbReference type="ChEBI" id="CHEBI:29105"/>
        <label>1</label>
        <note>catalytic</note>
    </ligand>
</feature>
<comment type="cofactor">
    <cofactor evidence="12">
        <name>Zn(2+)</name>
        <dbReference type="ChEBI" id="CHEBI:29105"/>
    </cofactor>
    <text evidence="12">Binds 1 zinc ion per subunit.</text>
</comment>
<dbReference type="EMBL" id="JARQZJ010000092">
    <property type="protein sequence ID" value="KAK9884061.1"/>
    <property type="molecule type" value="Genomic_DNA"/>
</dbReference>
<keyword evidence="13" id="KW-0812">Transmembrane</keyword>
<evidence type="ECO:0000256" key="11">
    <source>
        <dbReference type="PROSITE-ProRule" id="PRU01355"/>
    </source>
</evidence>
<dbReference type="PRINTS" id="PR00791">
    <property type="entry name" value="PEPDIPTASEA"/>
</dbReference>
<evidence type="ECO:0000256" key="6">
    <source>
        <dbReference type="PIRSR" id="PIRSR601548-11"/>
    </source>
</evidence>
<feature type="binding site" evidence="8">
    <location>
        <position position="423"/>
    </location>
    <ligand>
        <name>Zn(2+)</name>
        <dbReference type="ChEBI" id="CHEBI:29105"/>
        <label>1</label>
        <note>catalytic</note>
    </ligand>
</feature>
<feature type="binding site" evidence="8">
    <location>
        <position position="399"/>
    </location>
    <ligand>
        <name>Zn(2+)</name>
        <dbReference type="ChEBI" id="CHEBI:29105"/>
        <label>1</label>
        <note>catalytic</note>
    </ligand>
</feature>
<feature type="disulfide bond" evidence="9 11">
    <location>
        <begin position="364"/>
        <end position="382"/>
    </location>
</feature>
<evidence type="ECO:0000256" key="9">
    <source>
        <dbReference type="PIRSR" id="PIRSR601548-4"/>
    </source>
</evidence>
<dbReference type="EC" id="3.4.-.-" evidence="12"/>
<feature type="binding site" evidence="7">
    <location>
        <position position="535"/>
    </location>
    <ligand>
        <name>chloride</name>
        <dbReference type="ChEBI" id="CHEBI:17996"/>
        <label>1</label>
    </ligand>
</feature>
<evidence type="ECO:0000256" key="1">
    <source>
        <dbReference type="ARBA" id="ARBA00008139"/>
    </source>
</evidence>
<dbReference type="PROSITE" id="PS52011">
    <property type="entry name" value="PEPTIDASE_M2"/>
    <property type="match status" value="1"/>
</dbReference>
<protein>
    <recommendedName>
        <fullName evidence="12">Angiotensin-converting enzyme</fullName>
        <ecNumber evidence="12">3.4.-.-</ecNumber>
    </recommendedName>
</protein>
<keyword evidence="8 12" id="KW-0862">Zinc</keyword>
<feature type="transmembrane region" description="Helical" evidence="13">
    <location>
        <begin position="12"/>
        <end position="29"/>
    </location>
</feature>
<feature type="active site" description="Proton acceptor 2" evidence="6">
    <location>
        <position position="396"/>
    </location>
</feature>
<keyword evidence="13" id="KW-1133">Transmembrane helix</keyword>
<evidence type="ECO:0000256" key="8">
    <source>
        <dbReference type="PIRSR" id="PIRSR601548-3"/>
    </source>
</evidence>
<dbReference type="AlphaFoldDB" id="A0AAW1UTE2"/>
<keyword evidence="3 9" id="KW-1015">Disulfide bond</keyword>
<dbReference type="SUPFAM" id="SSF55486">
    <property type="entry name" value="Metalloproteases ('zincins'), catalytic domain"/>
    <property type="match status" value="1"/>
</dbReference>
<feature type="active site" description="Proton donor 1" evidence="5">
    <location>
        <position position="526"/>
    </location>
</feature>
<keyword evidence="12" id="KW-0645">Protease</keyword>
<dbReference type="Proteomes" id="UP001431783">
    <property type="component" value="Unassembled WGS sequence"/>
</dbReference>
<evidence type="ECO:0000313" key="14">
    <source>
        <dbReference type="EMBL" id="KAK9884061.1"/>
    </source>
</evidence>
<evidence type="ECO:0000256" key="2">
    <source>
        <dbReference type="ARBA" id="ARBA00022729"/>
    </source>
</evidence>
<dbReference type="GO" id="GO:0046872">
    <property type="term" value="F:metal ion binding"/>
    <property type="evidence" value="ECO:0007669"/>
    <property type="project" value="UniProtKB-KW"/>
</dbReference>
<dbReference type="GO" id="GO:0008241">
    <property type="term" value="F:peptidyl-dipeptidase activity"/>
    <property type="evidence" value="ECO:0007669"/>
    <property type="project" value="InterPro"/>
</dbReference>
<feature type="binding site" evidence="10">
    <location>
        <position position="399"/>
    </location>
    <ligand>
        <name>Zn(2+)</name>
        <dbReference type="ChEBI" id="CHEBI:29105"/>
        <label>2</label>
        <note>catalytic</note>
    </ligand>
</feature>
<evidence type="ECO:0000313" key="15">
    <source>
        <dbReference type="Proteomes" id="UP001431783"/>
    </source>
</evidence>
<feature type="binding site" evidence="10">
    <location>
        <position position="395"/>
    </location>
    <ligand>
        <name>Zn(2+)</name>
        <dbReference type="ChEBI" id="CHEBI:29105"/>
        <label>2</label>
        <note>catalytic</note>
    </ligand>
</feature>
<feature type="active site" description="Proton donor 2" evidence="6">
    <location>
        <position position="526"/>
    </location>
</feature>
<name>A0AAW1UTE2_9CUCU</name>
<sequence>MQQFKISTSEIILLILMMCFIYCICGSNIEKLQKAKYRTKIEKWLSEIDAVHKDFNSIASILTWQSITNTKDRAYIDTNQTELLLFKNWWRNDICGQHIRKDWLTEEQRRKLYLFCRDGKYKDDEIILYYDALESLSSAYNSEICLPLDREFVYKYNEIFRDVPQAIPKPGDCVFGEPDLENLMRNTNLTPTQLKWIWNIWHDSVGPKVKVPFFKMVDLMNVAARRNGYRDAGEVWREELEIQNLEETVERLYSEIEPLYKYLHAVVRHKLHKKYGSDQIDLKGPIPTHLLGNMWGQDWSSLMNILNVDNIKDELNDKIKSRNATMEQMVLEAEDFYVSMGFPKMTEKFWKYSVFEKKGNVTFCHGTAANLFSDGDFRMHVCGEPNLYGFYVIHHEMGHIEYYMAYEKQPPMFQDGTNTAFHESIGDAIMHGVMTPQHLQRLSLLDDEKLFNNDTELYLILLQALEKIPEMPFALLIDKYRWKAFRNEIPFQQANKIYWDMNKRYRGVVPPEKRDERFFDIGAKFHVPDGTPYIRYFLSGILQMDIFKSLCSYTLLGRNPINKLENRFLPLQRCDIYGSKRAGEQLRRVLSLGSSIHWSTALELITDHRQLTTQPFLEYYQPVFKWLEEYIQQHNVHIGW</sequence>
<dbReference type="CDD" id="cd06461">
    <property type="entry name" value="M2_ACE"/>
    <property type="match status" value="1"/>
</dbReference>
<dbReference type="GO" id="GO:0004180">
    <property type="term" value="F:carboxypeptidase activity"/>
    <property type="evidence" value="ECO:0007669"/>
    <property type="project" value="UniProtKB-KW"/>
</dbReference>
<comment type="caution">
    <text evidence="14">The sequence shown here is derived from an EMBL/GenBank/DDBJ whole genome shotgun (WGS) entry which is preliminary data.</text>
</comment>
<dbReference type="Pfam" id="PF01401">
    <property type="entry name" value="Peptidase_M2"/>
    <property type="match status" value="1"/>
</dbReference>
<dbReference type="GO" id="GO:0008237">
    <property type="term" value="F:metallopeptidase activity"/>
    <property type="evidence" value="ECO:0007669"/>
    <property type="project" value="UniProtKB-KW"/>
</dbReference>
<dbReference type="GO" id="GO:0016020">
    <property type="term" value="C:membrane"/>
    <property type="evidence" value="ECO:0007669"/>
    <property type="project" value="InterPro"/>
</dbReference>
<keyword evidence="15" id="KW-1185">Reference proteome</keyword>
<proteinExistence type="inferred from homology"/>
<comment type="caution">
    <text evidence="11">Lacks conserved residue(s) required for the propagation of feature annotation.</text>
</comment>
<keyword evidence="8 12" id="KW-0479">Metal-binding</keyword>
<keyword evidence="2" id="KW-0732">Signal</keyword>
<organism evidence="14 15">
    <name type="scientific">Henosepilachna vigintioctopunctata</name>
    <dbReference type="NCBI Taxonomy" id="420089"/>
    <lineage>
        <taxon>Eukaryota</taxon>
        <taxon>Metazoa</taxon>
        <taxon>Ecdysozoa</taxon>
        <taxon>Arthropoda</taxon>
        <taxon>Hexapoda</taxon>
        <taxon>Insecta</taxon>
        <taxon>Pterygota</taxon>
        <taxon>Neoptera</taxon>
        <taxon>Endopterygota</taxon>
        <taxon>Coleoptera</taxon>
        <taxon>Polyphaga</taxon>
        <taxon>Cucujiformia</taxon>
        <taxon>Coccinelloidea</taxon>
        <taxon>Coccinellidae</taxon>
        <taxon>Epilachninae</taxon>
        <taxon>Epilachnini</taxon>
        <taxon>Henosepilachna</taxon>
    </lineage>
</organism>
<evidence type="ECO:0000256" key="13">
    <source>
        <dbReference type="SAM" id="Phobius"/>
    </source>
</evidence>
<dbReference type="PANTHER" id="PTHR10514">
    <property type="entry name" value="ANGIOTENSIN-CONVERTING ENZYME"/>
    <property type="match status" value="1"/>
</dbReference>
<evidence type="ECO:0000256" key="4">
    <source>
        <dbReference type="ARBA" id="ARBA00023180"/>
    </source>
</evidence>
<reference evidence="14 15" key="1">
    <citation type="submission" date="2023-03" db="EMBL/GenBank/DDBJ databases">
        <title>Genome insight into feeding habits of ladybird beetles.</title>
        <authorList>
            <person name="Li H.-S."/>
            <person name="Huang Y.-H."/>
            <person name="Pang H."/>
        </authorList>
    </citation>
    <scope>NUCLEOTIDE SEQUENCE [LARGE SCALE GENOMIC DNA]</scope>
    <source>
        <strain evidence="14">SYSU_2023b</strain>
        <tissue evidence="14">Whole body</tissue>
    </source>
</reference>
<keyword evidence="12" id="KW-0378">Hydrolase</keyword>
<evidence type="ECO:0000256" key="10">
    <source>
        <dbReference type="PIRSR" id="PIRSR601548-8"/>
    </source>
</evidence>
<evidence type="ECO:0000256" key="12">
    <source>
        <dbReference type="RuleBase" id="RU361144"/>
    </source>
</evidence>
<comment type="similarity">
    <text evidence="1 11 12">Belongs to the peptidase M2 family.</text>
</comment>